<protein>
    <submittedName>
        <fullName evidence="10">Uncharacterized protein</fullName>
    </submittedName>
</protein>
<comment type="caution">
    <text evidence="10">The sequence shown here is derived from an EMBL/GenBank/DDBJ whole genome shotgun (WGS) entry which is preliminary data.</text>
</comment>
<dbReference type="GO" id="GO:0005525">
    <property type="term" value="F:GTP binding"/>
    <property type="evidence" value="ECO:0007669"/>
    <property type="project" value="UniProtKB-KW"/>
</dbReference>
<comment type="similarity">
    <text evidence="1">Belongs to the G-alpha family.</text>
</comment>
<keyword evidence="4 8" id="KW-0460">Magnesium</keyword>
<gene>
    <name evidence="10" type="ORF">CAMP_LOCUS17814</name>
</gene>
<dbReference type="SUPFAM" id="SSF52540">
    <property type="entry name" value="P-loop containing nucleoside triphosphate hydrolases"/>
    <property type="match status" value="1"/>
</dbReference>
<evidence type="ECO:0000256" key="8">
    <source>
        <dbReference type="PIRSR" id="PIRSR601019-2"/>
    </source>
</evidence>
<organism evidence="10 11">
    <name type="scientific">Caenorhabditis angaria</name>
    <dbReference type="NCBI Taxonomy" id="860376"/>
    <lineage>
        <taxon>Eukaryota</taxon>
        <taxon>Metazoa</taxon>
        <taxon>Ecdysozoa</taxon>
        <taxon>Nematoda</taxon>
        <taxon>Chromadorea</taxon>
        <taxon>Rhabditida</taxon>
        <taxon>Rhabditina</taxon>
        <taxon>Rhabditomorpha</taxon>
        <taxon>Rhabditoidea</taxon>
        <taxon>Rhabditidae</taxon>
        <taxon>Peloderinae</taxon>
        <taxon>Caenorhabditis</taxon>
    </lineage>
</organism>
<reference evidence="10" key="1">
    <citation type="submission" date="2022-11" db="EMBL/GenBank/DDBJ databases">
        <authorList>
            <person name="Kikuchi T."/>
        </authorList>
    </citation>
    <scope>NUCLEOTIDE SEQUENCE</scope>
    <source>
        <strain evidence="10">PS1010</strain>
    </source>
</reference>
<dbReference type="EMBL" id="CANHGI010000006">
    <property type="protein sequence ID" value="CAI5455177.1"/>
    <property type="molecule type" value="Genomic_DNA"/>
</dbReference>
<dbReference type="InterPro" id="IPR027417">
    <property type="entry name" value="P-loop_NTPase"/>
</dbReference>
<feature type="binding site" evidence="7">
    <location>
        <position position="335"/>
    </location>
    <ligand>
        <name>GTP</name>
        <dbReference type="ChEBI" id="CHEBI:37565"/>
    </ligand>
</feature>
<dbReference type="GO" id="GO:0003924">
    <property type="term" value="F:GTPase activity"/>
    <property type="evidence" value="ECO:0007669"/>
    <property type="project" value="InterPro"/>
</dbReference>
<dbReference type="SMART" id="SM00275">
    <property type="entry name" value="G_alpha"/>
    <property type="match status" value="1"/>
</dbReference>
<dbReference type="Proteomes" id="UP001152747">
    <property type="component" value="Unassembled WGS sequence"/>
</dbReference>
<feature type="binding site" evidence="7">
    <location>
        <begin position="161"/>
        <end position="162"/>
    </location>
    <ligand>
        <name>GTP</name>
        <dbReference type="ChEBI" id="CHEBI:37565"/>
    </ligand>
</feature>
<dbReference type="SUPFAM" id="SSF47895">
    <property type="entry name" value="Transducin (alpha subunit), insertion domain"/>
    <property type="match status" value="1"/>
</dbReference>
<evidence type="ECO:0000256" key="6">
    <source>
        <dbReference type="ARBA" id="ARBA00023224"/>
    </source>
</evidence>
<dbReference type="PANTHER" id="PTHR10218:SF247">
    <property type="entry name" value="GUANINE NUCLEOTIDE-BINDING PROTEIN ALPHA-6 SUBUNIT"/>
    <property type="match status" value="1"/>
</dbReference>
<dbReference type="GO" id="GO:0031683">
    <property type="term" value="F:G-protein beta/gamma-subunit complex binding"/>
    <property type="evidence" value="ECO:0007669"/>
    <property type="project" value="InterPro"/>
</dbReference>
<dbReference type="Gene3D" id="3.40.50.300">
    <property type="entry name" value="P-loop containing nucleotide triphosphate hydrolases"/>
    <property type="match status" value="1"/>
</dbReference>
<dbReference type="GO" id="GO:0005737">
    <property type="term" value="C:cytoplasm"/>
    <property type="evidence" value="ECO:0007669"/>
    <property type="project" value="TreeGrafter"/>
</dbReference>
<dbReference type="PROSITE" id="PS51882">
    <property type="entry name" value="G_ALPHA"/>
    <property type="match status" value="1"/>
</dbReference>
<dbReference type="Pfam" id="PF00503">
    <property type="entry name" value="G-alpha"/>
    <property type="match status" value="1"/>
</dbReference>
<feature type="binding site" evidence="7">
    <location>
        <begin position="280"/>
        <end position="283"/>
    </location>
    <ligand>
        <name>GTP</name>
        <dbReference type="ChEBI" id="CHEBI:37565"/>
    </ligand>
</feature>
<evidence type="ECO:0000256" key="9">
    <source>
        <dbReference type="SAM" id="MobiDB-lite"/>
    </source>
</evidence>
<feature type="binding site" evidence="7">
    <location>
        <begin position="51"/>
        <end position="56"/>
    </location>
    <ligand>
        <name>GTP</name>
        <dbReference type="ChEBI" id="CHEBI:37565"/>
    </ligand>
</feature>
<dbReference type="PRINTS" id="PR00318">
    <property type="entry name" value="GPROTEINA"/>
</dbReference>
<evidence type="ECO:0000313" key="10">
    <source>
        <dbReference type="EMBL" id="CAI5455177.1"/>
    </source>
</evidence>
<evidence type="ECO:0000256" key="1">
    <source>
        <dbReference type="ARBA" id="ARBA00005804"/>
    </source>
</evidence>
<dbReference type="GO" id="GO:0007188">
    <property type="term" value="P:adenylate cyclase-modulating G protein-coupled receptor signaling pathway"/>
    <property type="evidence" value="ECO:0007669"/>
    <property type="project" value="TreeGrafter"/>
</dbReference>
<keyword evidence="3 7" id="KW-0547">Nucleotide-binding</keyword>
<keyword evidence="2 8" id="KW-0479">Metal-binding</keyword>
<dbReference type="Gene3D" id="1.10.400.10">
    <property type="entry name" value="GI Alpha 1, domain 2-like"/>
    <property type="match status" value="1"/>
</dbReference>
<name>A0A9P1J2P1_9PELO</name>
<dbReference type="InterPro" id="IPR001019">
    <property type="entry name" value="Gprotein_alpha_su"/>
</dbReference>
<dbReference type="InterPro" id="IPR011025">
    <property type="entry name" value="GproteinA_insert"/>
</dbReference>
<evidence type="ECO:0000256" key="5">
    <source>
        <dbReference type="ARBA" id="ARBA00023134"/>
    </source>
</evidence>
<evidence type="ECO:0000256" key="2">
    <source>
        <dbReference type="ARBA" id="ARBA00022723"/>
    </source>
</evidence>
<keyword evidence="11" id="KW-1185">Reference proteome</keyword>
<dbReference type="FunFam" id="3.40.50.300:FF:000181">
    <property type="entry name" value="Guanine nucleotide-binding protein subunit alpha"/>
    <property type="match status" value="1"/>
</dbReference>
<dbReference type="CDD" id="cd00066">
    <property type="entry name" value="G-alpha"/>
    <property type="match status" value="1"/>
</dbReference>
<evidence type="ECO:0000256" key="3">
    <source>
        <dbReference type="ARBA" id="ARBA00022741"/>
    </source>
</evidence>
<feature type="binding site" evidence="7">
    <location>
        <begin position="211"/>
        <end position="215"/>
    </location>
    <ligand>
        <name>GTP</name>
        <dbReference type="ChEBI" id="CHEBI:37565"/>
    </ligand>
</feature>
<dbReference type="AlphaFoldDB" id="A0A9P1J2P1"/>
<dbReference type="GO" id="GO:0046872">
    <property type="term" value="F:metal ion binding"/>
    <property type="evidence" value="ECO:0007669"/>
    <property type="project" value="UniProtKB-KW"/>
</dbReference>
<keyword evidence="5 7" id="KW-0342">GTP-binding</keyword>
<dbReference type="OrthoDB" id="5817230at2759"/>
<sequence>MGAGAAGLRGSRLSAEERANSSKSRAIDRILSKDHSNDMNRFKILLLGTSECGKSTIFKQMRVLHMDGFSKEDSYEYLSIIHANCMEALTQLLEACDAFHIYHDLSVKEDVDRFRDFKRKLKDPEGLVIPVVIGRCMDRIWQSTSVQNCFETRRFSFALLDSAKYFLDNIVRLTEDVYVPTAQDIVHCRISTSGINEIAFNYKKMDFRMVDVGGQRTERRKWIHCFDNVDMVLFVVSISDYDQLDPEDCRMNRLRQSYEIFKTIVQSDLFRHASIVLFLNKYDIFLDKLPNSPLRRSFSSYDGDNSPNDCRDYIKKQFRRCINNRHKFFSFETNATDTTNLDLVFGSAVAHIVSENLRSAGLQE</sequence>
<dbReference type="PANTHER" id="PTHR10218">
    <property type="entry name" value="GTP-BINDING PROTEIN ALPHA SUBUNIT"/>
    <property type="match status" value="1"/>
</dbReference>
<proteinExistence type="inferred from homology"/>
<dbReference type="GO" id="GO:0001664">
    <property type="term" value="F:G protein-coupled receptor binding"/>
    <property type="evidence" value="ECO:0007669"/>
    <property type="project" value="TreeGrafter"/>
</dbReference>
<accession>A0A9P1J2P1</accession>
<feature type="binding site" evidence="8">
    <location>
        <position position="192"/>
    </location>
    <ligand>
        <name>Mg(2+)</name>
        <dbReference type="ChEBI" id="CHEBI:18420"/>
    </ligand>
</feature>
<evidence type="ECO:0000256" key="4">
    <source>
        <dbReference type="ARBA" id="ARBA00022842"/>
    </source>
</evidence>
<feature type="region of interest" description="Disordered" evidence="9">
    <location>
        <begin position="1"/>
        <end position="20"/>
    </location>
</feature>
<dbReference type="GO" id="GO:0005834">
    <property type="term" value="C:heterotrimeric G-protein complex"/>
    <property type="evidence" value="ECO:0007669"/>
    <property type="project" value="TreeGrafter"/>
</dbReference>
<evidence type="ECO:0000313" key="11">
    <source>
        <dbReference type="Proteomes" id="UP001152747"/>
    </source>
</evidence>
<evidence type="ECO:0000256" key="7">
    <source>
        <dbReference type="PIRSR" id="PIRSR601019-1"/>
    </source>
</evidence>
<keyword evidence="6" id="KW-0807">Transducer</keyword>
<feature type="binding site" evidence="8">
    <location>
        <position position="55"/>
    </location>
    <ligand>
        <name>Mg(2+)</name>
        <dbReference type="ChEBI" id="CHEBI:18420"/>
    </ligand>
</feature>